<evidence type="ECO:0000256" key="9">
    <source>
        <dbReference type="PIRSR" id="PIRSR000094-2"/>
    </source>
</evidence>
<evidence type="ECO:0000256" key="1">
    <source>
        <dbReference type="ARBA" id="ARBA00005194"/>
    </source>
</evidence>
<dbReference type="InterPro" id="IPR036291">
    <property type="entry name" value="NAD(P)-bd_dom_sf"/>
</dbReference>
<dbReference type="GO" id="GO:0006633">
    <property type="term" value="P:fatty acid biosynthetic process"/>
    <property type="evidence" value="ECO:0007669"/>
    <property type="project" value="UniProtKB-KW"/>
</dbReference>
<dbReference type="EMBL" id="CP036526">
    <property type="protein sequence ID" value="QDT12636.1"/>
    <property type="molecule type" value="Genomic_DNA"/>
</dbReference>
<evidence type="ECO:0000256" key="3">
    <source>
        <dbReference type="ARBA" id="ARBA00022516"/>
    </source>
</evidence>
<comment type="pathway">
    <text evidence="1">Lipid metabolism; fatty acid biosynthesis.</text>
</comment>
<dbReference type="GO" id="GO:0004318">
    <property type="term" value="F:enoyl-[acyl-carrier-protein] reductase (NADH) activity"/>
    <property type="evidence" value="ECO:0007669"/>
    <property type="project" value="UniProtKB-EC"/>
</dbReference>
<evidence type="ECO:0000256" key="5">
    <source>
        <dbReference type="ARBA" id="ARBA00023002"/>
    </source>
</evidence>
<comment type="similarity">
    <text evidence="2 8">Belongs to the short-chain dehydrogenases/reductases (SDR) family. FabI subfamily.</text>
</comment>
<accession>A0A517NZT6</accession>
<proteinExistence type="inferred from homology"/>
<dbReference type="PRINTS" id="PR00081">
    <property type="entry name" value="GDHRDH"/>
</dbReference>
<evidence type="ECO:0000256" key="8">
    <source>
        <dbReference type="PIRNR" id="PIRNR000094"/>
    </source>
</evidence>
<evidence type="ECO:0000313" key="12">
    <source>
        <dbReference type="Proteomes" id="UP000319817"/>
    </source>
</evidence>
<dbReference type="Proteomes" id="UP000319817">
    <property type="component" value="Chromosome"/>
</dbReference>
<feature type="binding site" evidence="9">
    <location>
        <position position="99"/>
    </location>
    <ligand>
        <name>substrate</name>
    </ligand>
</feature>
<feature type="binding site" evidence="10">
    <location>
        <begin position="68"/>
        <end position="69"/>
    </location>
    <ligand>
        <name>NAD(+)</name>
        <dbReference type="ChEBI" id="CHEBI:57540"/>
    </ligand>
</feature>
<feature type="binding site" evidence="10">
    <location>
        <position position="166"/>
    </location>
    <ligand>
        <name>NAD(+)</name>
        <dbReference type="ChEBI" id="CHEBI:57540"/>
    </ligand>
</feature>
<gene>
    <name evidence="11" type="primary">fabI_1</name>
    <name evidence="11" type="ORF">K239x_46470</name>
</gene>
<name>A0A517NZT6_9BACT</name>
<keyword evidence="3 8" id="KW-0444">Lipid biosynthesis</keyword>
<protein>
    <recommendedName>
        <fullName evidence="8">Enoyl-[acyl-carrier-protein] reductase [NADH]</fullName>
        <ecNumber evidence="8">1.3.1.9</ecNumber>
    </recommendedName>
</protein>
<keyword evidence="7 8" id="KW-0275">Fatty acid biosynthesis</keyword>
<dbReference type="AlphaFoldDB" id="A0A517NZT6"/>
<keyword evidence="5 8" id="KW-0560">Oxidoreductase</keyword>
<feature type="binding site" evidence="10">
    <location>
        <position position="20"/>
    </location>
    <ligand>
        <name>NAD(+)</name>
        <dbReference type="ChEBI" id="CHEBI:57540"/>
    </ligand>
</feature>
<keyword evidence="8 10" id="KW-0520">NAD</keyword>
<keyword evidence="6" id="KW-0443">Lipid metabolism</keyword>
<dbReference type="PANTHER" id="PTHR43159">
    <property type="entry name" value="ENOYL-[ACYL-CARRIER-PROTEIN] REDUCTASE"/>
    <property type="match status" value="1"/>
</dbReference>
<dbReference type="PANTHER" id="PTHR43159:SF2">
    <property type="entry name" value="ENOYL-[ACYL-CARRIER-PROTEIN] REDUCTASE [NADH], CHLOROPLASTIC"/>
    <property type="match status" value="1"/>
</dbReference>
<dbReference type="EC" id="1.3.1.9" evidence="8"/>
<dbReference type="Gene3D" id="3.40.50.720">
    <property type="entry name" value="NAD(P)-binding Rossmann-like Domain"/>
    <property type="match status" value="1"/>
</dbReference>
<dbReference type="SUPFAM" id="SSF51735">
    <property type="entry name" value="NAD(P)-binding Rossmann-fold domains"/>
    <property type="match status" value="1"/>
</dbReference>
<evidence type="ECO:0000256" key="7">
    <source>
        <dbReference type="ARBA" id="ARBA00023160"/>
    </source>
</evidence>
<evidence type="ECO:0000256" key="6">
    <source>
        <dbReference type="ARBA" id="ARBA00023098"/>
    </source>
</evidence>
<evidence type="ECO:0000313" key="11">
    <source>
        <dbReference type="EMBL" id="QDT12636.1"/>
    </source>
</evidence>
<organism evidence="11 12">
    <name type="scientific">Stieleria marina</name>
    <dbReference type="NCBI Taxonomy" id="1930275"/>
    <lineage>
        <taxon>Bacteria</taxon>
        <taxon>Pseudomonadati</taxon>
        <taxon>Planctomycetota</taxon>
        <taxon>Planctomycetia</taxon>
        <taxon>Pirellulales</taxon>
        <taxon>Pirellulaceae</taxon>
        <taxon>Stieleria</taxon>
    </lineage>
</organism>
<evidence type="ECO:0000256" key="4">
    <source>
        <dbReference type="ARBA" id="ARBA00022832"/>
    </source>
</evidence>
<keyword evidence="12" id="KW-1185">Reference proteome</keyword>
<sequence>MSEPSFDFLGLSGKTILIMGVANKKSVAWQIARIVESAGADVIYSVRSESRRESLAKLLGTRKVIVCDVEHQSQIDDLANQLAADDVTIHGLVHSIAFADYPEGIRPFHETTRTQFLQAIDISAYSLTNVCNALKDRFAKDASVVTIGISTTRMASESYGFMAPIKAALESSLAFLTKSFSRFSEVRFNSVAAGLLKTSASAGIPGYVDSYLYAEKVIPRGRAVATTEVANTAAFLLSPRSSGITAQSVVVDAGMSINYFDADVVQAVTDADVN</sequence>
<keyword evidence="4" id="KW-0276">Fatty acid metabolism</keyword>
<feature type="binding site" evidence="10">
    <location>
        <position position="96"/>
    </location>
    <ligand>
        <name>NAD(+)</name>
        <dbReference type="ChEBI" id="CHEBI:57540"/>
    </ligand>
</feature>
<evidence type="ECO:0000256" key="10">
    <source>
        <dbReference type="PIRSR" id="PIRSR000094-3"/>
    </source>
</evidence>
<reference evidence="11 12" key="1">
    <citation type="submission" date="2019-02" db="EMBL/GenBank/DDBJ databases">
        <title>Deep-cultivation of Planctomycetes and their phenomic and genomic characterization uncovers novel biology.</title>
        <authorList>
            <person name="Wiegand S."/>
            <person name="Jogler M."/>
            <person name="Boedeker C."/>
            <person name="Pinto D."/>
            <person name="Vollmers J."/>
            <person name="Rivas-Marin E."/>
            <person name="Kohn T."/>
            <person name="Peeters S.H."/>
            <person name="Heuer A."/>
            <person name="Rast P."/>
            <person name="Oberbeckmann S."/>
            <person name="Bunk B."/>
            <person name="Jeske O."/>
            <person name="Meyerdierks A."/>
            <person name="Storesund J.E."/>
            <person name="Kallscheuer N."/>
            <person name="Luecker S."/>
            <person name="Lage O.M."/>
            <person name="Pohl T."/>
            <person name="Merkel B.J."/>
            <person name="Hornburger P."/>
            <person name="Mueller R.-W."/>
            <person name="Bruemmer F."/>
            <person name="Labrenz M."/>
            <person name="Spormann A.M."/>
            <person name="Op den Camp H."/>
            <person name="Overmann J."/>
            <person name="Amann R."/>
            <person name="Jetten M.S.M."/>
            <person name="Mascher T."/>
            <person name="Medema M.H."/>
            <person name="Devos D.P."/>
            <person name="Kaster A.-K."/>
            <person name="Ovreas L."/>
            <person name="Rohde M."/>
            <person name="Galperin M.Y."/>
            <person name="Jogler C."/>
        </authorList>
    </citation>
    <scope>NUCLEOTIDE SEQUENCE [LARGE SCALE GENOMIC DNA]</scope>
    <source>
        <strain evidence="11 12">K23_9</strain>
    </source>
</reference>
<dbReference type="Pfam" id="PF13561">
    <property type="entry name" value="adh_short_C2"/>
    <property type="match status" value="1"/>
</dbReference>
<dbReference type="InterPro" id="IPR002347">
    <property type="entry name" value="SDR_fam"/>
</dbReference>
<dbReference type="InterPro" id="IPR014358">
    <property type="entry name" value="Enoyl-ACP_Rdtase_NADH"/>
</dbReference>
<evidence type="ECO:0000256" key="2">
    <source>
        <dbReference type="ARBA" id="ARBA00009233"/>
    </source>
</evidence>
<dbReference type="PIRSF" id="PIRSF000094">
    <property type="entry name" value="Enoyl-ACP_rdct"/>
    <property type="match status" value="1"/>
</dbReference>
<comment type="catalytic activity">
    <reaction evidence="8">
        <text>a 2,3-saturated acyl-[ACP] + NAD(+) = a (2E)-enoyl-[ACP] + NADH + H(+)</text>
        <dbReference type="Rhea" id="RHEA:10240"/>
        <dbReference type="Rhea" id="RHEA-COMP:9925"/>
        <dbReference type="Rhea" id="RHEA-COMP:9926"/>
        <dbReference type="ChEBI" id="CHEBI:15378"/>
        <dbReference type="ChEBI" id="CHEBI:57540"/>
        <dbReference type="ChEBI" id="CHEBI:57945"/>
        <dbReference type="ChEBI" id="CHEBI:78784"/>
        <dbReference type="ChEBI" id="CHEBI:78785"/>
        <dbReference type="EC" id="1.3.1.9"/>
    </reaction>
</comment>